<feature type="region of interest" description="Disordered" evidence="1">
    <location>
        <begin position="1"/>
        <end position="25"/>
    </location>
</feature>
<feature type="compositionally biased region" description="Polar residues" evidence="1">
    <location>
        <begin position="12"/>
        <end position="21"/>
    </location>
</feature>
<keyword evidence="4" id="KW-1185">Reference proteome</keyword>
<dbReference type="AlphaFoldDB" id="A0A8S9IWS3"/>
<reference evidence="3 4" key="3">
    <citation type="journal article" date="2020" name="BMC Genomics">
        <title>Intraspecific diversification of the crop wild relative Brassica cretica Lam. using demographic model selection.</title>
        <authorList>
            <person name="Kioukis A."/>
            <person name="Michalopoulou V.A."/>
            <person name="Briers L."/>
            <person name="Pirintsos S."/>
            <person name="Studholme D.J."/>
            <person name="Pavlidis P."/>
            <person name="Sarris P.F."/>
        </authorList>
    </citation>
    <scope>NUCLEOTIDE SEQUENCE [LARGE SCALE GENOMIC DNA]</scope>
    <source>
        <strain evidence="4">cv. PFS-1207/04</strain>
        <strain evidence="3">PFS-1207/04</strain>
    </source>
</reference>
<evidence type="ECO:0000313" key="2">
    <source>
        <dbReference type="EMBL" id="KAF2574145.1"/>
    </source>
</evidence>
<dbReference type="Proteomes" id="UP000266723">
    <property type="component" value="Unassembled WGS sequence"/>
</dbReference>
<evidence type="ECO:0000313" key="3">
    <source>
        <dbReference type="EMBL" id="KAF3568086.1"/>
    </source>
</evidence>
<protein>
    <submittedName>
        <fullName evidence="2">Uncharacterized protein</fullName>
    </submittedName>
</protein>
<reference evidence="3" key="2">
    <citation type="submission" date="2019-12" db="EMBL/GenBank/DDBJ databases">
        <authorList>
            <person name="Studholme D.J."/>
            <person name="Sarris P."/>
        </authorList>
    </citation>
    <scope>NUCLEOTIDE SEQUENCE</scope>
    <source>
        <strain evidence="3">PFS-1207/04</strain>
        <tissue evidence="3">Leaf</tissue>
    </source>
</reference>
<comment type="caution">
    <text evidence="2">The sequence shown here is derived from an EMBL/GenBank/DDBJ whole genome shotgun (WGS) entry which is preliminary data.</text>
</comment>
<proteinExistence type="predicted"/>
<feature type="compositionally biased region" description="Basic and acidic residues" evidence="1">
    <location>
        <begin position="1"/>
        <end position="10"/>
    </location>
</feature>
<accession>A0A8S9IWS3</accession>
<organism evidence="2">
    <name type="scientific">Brassica cretica</name>
    <name type="common">Mustard</name>
    <dbReference type="NCBI Taxonomy" id="69181"/>
    <lineage>
        <taxon>Eukaryota</taxon>
        <taxon>Viridiplantae</taxon>
        <taxon>Streptophyta</taxon>
        <taxon>Embryophyta</taxon>
        <taxon>Tracheophyta</taxon>
        <taxon>Spermatophyta</taxon>
        <taxon>Magnoliopsida</taxon>
        <taxon>eudicotyledons</taxon>
        <taxon>Gunneridae</taxon>
        <taxon>Pentapetalae</taxon>
        <taxon>rosids</taxon>
        <taxon>malvids</taxon>
        <taxon>Brassicales</taxon>
        <taxon>Brassicaceae</taxon>
        <taxon>Brassiceae</taxon>
        <taxon>Brassica</taxon>
    </lineage>
</organism>
<gene>
    <name evidence="3" type="ORF">DY000_02016586</name>
    <name evidence="2" type="ORF">F2Q70_00004516</name>
</gene>
<evidence type="ECO:0000256" key="1">
    <source>
        <dbReference type="SAM" id="MobiDB-lite"/>
    </source>
</evidence>
<dbReference type="EMBL" id="QGKV02000759">
    <property type="protein sequence ID" value="KAF3568086.1"/>
    <property type="molecule type" value="Genomic_DNA"/>
</dbReference>
<dbReference type="EMBL" id="QGKY02001015">
    <property type="protein sequence ID" value="KAF2574145.1"/>
    <property type="molecule type" value="Genomic_DNA"/>
</dbReference>
<evidence type="ECO:0000313" key="4">
    <source>
        <dbReference type="Proteomes" id="UP000266723"/>
    </source>
</evidence>
<name>A0A8S9IWS3_BRACR</name>
<reference evidence="2" key="1">
    <citation type="submission" date="2019-12" db="EMBL/GenBank/DDBJ databases">
        <title>Genome sequencing and annotation of Brassica cretica.</title>
        <authorList>
            <person name="Studholme D.J."/>
            <person name="Sarris P.F."/>
        </authorList>
    </citation>
    <scope>NUCLEOTIDE SEQUENCE</scope>
    <source>
        <strain evidence="2">PFS-102/07</strain>
        <tissue evidence="2">Leaf</tissue>
    </source>
</reference>
<sequence length="108" mass="12109">MSGKTKEKIAVRNNSGKTTPAATAPQFLRKSKTLPQLFATGSAMKRARDFLRKSKTTPSNQNTRMTTIKYKKSKRKQSRSYSEFAFDCYNKVGVWATRAVGEIPSSKP</sequence>